<sequence length="313" mass="34224">MFHTRQATDRRDKVYALLGMSSGDPEKAGLQPNYETSWEDVFQQVVNFILGKDITVSTSSQRAAIQCKGLIFGQVSSVRIDDGQHVSIKSRLSDWDLSDTTEWTLQASAKPIQEHDIICLLYGASKPTIIRLCHDHFIVIVIAATPLNVLTHERLLEARSGYMAAFEKGPLLRPIGEGGRTLLSFAAGEGHEDVIKLLLGKVDPEIKDGIYEQTPLSFAAENEHQAIVKLLLATGHESVVKLLLATGQVEADSKGSFGKKPLSLAAEKGHEAVVKLILATGQVEINSKDDFDRTALFYATRNGHAAIAKLLKN</sequence>
<dbReference type="OrthoDB" id="341259at2759"/>
<proteinExistence type="predicted"/>
<keyword evidence="5" id="KW-1185">Reference proteome</keyword>
<gene>
    <name evidence="4" type="ORF">BCON_0001g00100</name>
</gene>
<accession>A0A4Z1IWE7</accession>
<evidence type="ECO:0000313" key="5">
    <source>
        <dbReference type="Proteomes" id="UP000297527"/>
    </source>
</evidence>
<feature type="repeat" description="ANK" evidence="3">
    <location>
        <begin position="257"/>
        <end position="281"/>
    </location>
</feature>
<dbReference type="InterPro" id="IPR036770">
    <property type="entry name" value="Ankyrin_rpt-contain_sf"/>
</dbReference>
<dbReference type="Gene3D" id="1.25.40.20">
    <property type="entry name" value="Ankyrin repeat-containing domain"/>
    <property type="match status" value="2"/>
</dbReference>
<evidence type="ECO:0000256" key="1">
    <source>
        <dbReference type="ARBA" id="ARBA00022737"/>
    </source>
</evidence>
<dbReference type="SUPFAM" id="SSF48403">
    <property type="entry name" value="Ankyrin repeat"/>
    <property type="match status" value="1"/>
</dbReference>
<evidence type="ECO:0000256" key="2">
    <source>
        <dbReference type="ARBA" id="ARBA00023043"/>
    </source>
</evidence>
<dbReference type="Pfam" id="PF00023">
    <property type="entry name" value="Ank"/>
    <property type="match status" value="2"/>
</dbReference>
<evidence type="ECO:0000256" key="3">
    <source>
        <dbReference type="PROSITE-ProRule" id="PRU00023"/>
    </source>
</evidence>
<dbReference type="Pfam" id="PF12796">
    <property type="entry name" value="Ank_2"/>
    <property type="match status" value="1"/>
</dbReference>
<dbReference type="PANTHER" id="PTHR24198">
    <property type="entry name" value="ANKYRIN REPEAT AND PROTEIN KINASE DOMAIN-CONTAINING PROTEIN"/>
    <property type="match status" value="1"/>
</dbReference>
<keyword evidence="1" id="KW-0677">Repeat</keyword>
<dbReference type="PROSITE" id="PS50297">
    <property type="entry name" value="ANK_REP_REGION"/>
    <property type="match status" value="1"/>
</dbReference>
<evidence type="ECO:0000313" key="4">
    <source>
        <dbReference type="EMBL" id="TGO65696.1"/>
    </source>
</evidence>
<organism evidence="4 5">
    <name type="scientific">Botryotinia convoluta</name>
    <dbReference type="NCBI Taxonomy" id="54673"/>
    <lineage>
        <taxon>Eukaryota</taxon>
        <taxon>Fungi</taxon>
        <taxon>Dikarya</taxon>
        <taxon>Ascomycota</taxon>
        <taxon>Pezizomycotina</taxon>
        <taxon>Leotiomycetes</taxon>
        <taxon>Helotiales</taxon>
        <taxon>Sclerotiniaceae</taxon>
        <taxon>Botryotinia</taxon>
    </lineage>
</organism>
<dbReference type="EMBL" id="PQXN01000001">
    <property type="protein sequence ID" value="TGO65696.1"/>
    <property type="molecule type" value="Genomic_DNA"/>
</dbReference>
<dbReference type="PROSITE" id="PS50088">
    <property type="entry name" value="ANK_REPEAT"/>
    <property type="match status" value="1"/>
</dbReference>
<dbReference type="AlphaFoldDB" id="A0A4Z1IWE7"/>
<keyword evidence="2 3" id="KW-0040">ANK repeat</keyword>
<reference evidence="4 5" key="1">
    <citation type="submission" date="2017-12" db="EMBL/GenBank/DDBJ databases">
        <title>Comparative genomics of Botrytis spp.</title>
        <authorList>
            <person name="Valero-Jimenez C.A."/>
            <person name="Tapia P."/>
            <person name="Veloso J."/>
            <person name="Silva-Moreno E."/>
            <person name="Staats M."/>
            <person name="Valdes J.H."/>
            <person name="Van Kan J.A.L."/>
        </authorList>
    </citation>
    <scope>NUCLEOTIDE SEQUENCE [LARGE SCALE GENOMIC DNA]</scope>
    <source>
        <strain evidence="4 5">MUCL11595</strain>
    </source>
</reference>
<comment type="caution">
    <text evidence="4">The sequence shown here is derived from an EMBL/GenBank/DDBJ whole genome shotgun (WGS) entry which is preliminary data.</text>
</comment>
<dbReference type="InterPro" id="IPR002110">
    <property type="entry name" value="Ankyrin_rpt"/>
</dbReference>
<dbReference type="PANTHER" id="PTHR24198:SF165">
    <property type="entry name" value="ANKYRIN REPEAT-CONTAINING PROTEIN-RELATED"/>
    <property type="match status" value="1"/>
</dbReference>
<dbReference type="SMART" id="SM00248">
    <property type="entry name" value="ANK"/>
    <property type="match status" value="3"/>
</dbReference>
<dbReference type="Proteomes" id="UP000297527">
    <property type="component" value="Unassembled WGS sequence"/>
</dbReference>
<protein>
    <submittedName>
        <fullName evidence="4">Uncharacterized protein</fullName>
    </submittedName>
</protein>
<name>A0A4Z1IWE7_9HELO</name>